<accession>A0ABN7TR47</accession>
<keyword evidence="14" id="KW-1185">Reference proteome</keyword>
<keyword evidence="6 10" id="KW-0472">Membrane</keyword>
<evidence type="ECO:0000256" key="6">
    <source>
        <dbReference type="ARBA" id="ARBA00023136"/>
    </source>
</evidence>
<feature type="domain" description="HAMP" evidence="12">
    <location>
        <begin position="302"/>
        <end position="354"/>
    </location>
</feature>
<dbReference type="PROSITE" id="PS50111">
    <property type="entry name" value="CHEMOTAXIS_TRANSDUC_2"/>
    <property type="match status" value="1"/>
</dbReference>
<dbReference type="RefSeq" id="WP_218101417.1">
    <property type="nucleotide sequence ID" value="NZ_CAJVCE010000017.1"/>
</dbReference>
<evidence type="ECO:0000256" key="4">
    <source>
        <dbReference type="ARBA" id="ARBA00022692"/>
    </source>
</evidence>
<evidence type="ECO:0000256" key="10">
    <source>
        <dbReference type="SAM" id="Phobius"/>
    </source>
</evidence>
<dbReference type="CDD" id="cd06225">
    <property type="entry name" value="HAMP"/>
    <property type="match status" value="1"/>
</dbReference>
<evidence type="ECO:0000256" key="8">
    <source>
        <dbReference type="ARBA" id="ARBA00029447"/>
    </source>
</evidence>
<evidence type="ECO:0000256" key="9">
    <source>
        <dbReference type="PROSITE-ProRule" id="PRU00284"/>
    </source>
</evidence>
<evidence type="ECO:0000256" key="1">
    <source>
        <dbReference type="ARBA" id="ARBA00004651"/>
    </source>
</evidence>
<dbReference type="EMBL" id="CAJVCE010000017">
    <property type="protein sequence ID" value="CAG7652335.1"/>
    <property type="molecule type" value="Genomic_DNA"/>
</dbReference>
<dbReference type="CDD" id="cd12912">
    <property type="entry name" value="PDC2_MCP_like"/>
    <property type="match status" value="1"/>
</dbReference>
<dbReference type="PANTHER" id="PTHR32089">
    <property type="entry name" value="METHYL-ACCEPTING CHEMOTAXIS PROTEIN MCPB"/>
    <property type="match status" value="1"/>
</dbReference>
<feature type="domain" description="Methyl-accepting transducer" evidence="11">
    <location>
        <begin position="373"/>
        <end position="610"/>
    </location>
</feature>
<name>A0ABN7TR47_9BACL</name>
<comment type="caution">
    <text evidence="13">The sequence shown here is derived from an EMBL/GenBank/DDBJ whole genome shotgun (WGS) entry which is preliminary data.</text>
</comment>
<keyword evidence="4 10" id="KW-0812">Transmembrane</keyword>
<dbReference type="Pfam" id="PF00672">
    <property type="entry name" value="HAMP"/>
    <property type="match status" value="1"/>
</dbReference>
<evidence type="ECO:0000256" key="3">
    <source>
        <dbReference type="ARBA" id="ARBA00022500"/>
    </source>
</evidence>
<evidence type="ECO:0000259" key="12">
    <source>
        <dbReference type="PROSITE" id="PS50885"/>
    </source>
</evidence>
<dbReference type="CDD" id="cd11386">
    <property type="entry name" value="MCP_signal"/>
    <property type="match status" value="1"/>
</dbReference>
<dbReference type="PROSITE" id="PS50885">
    <property type="entry name" value="HAMP"/>
    <property type="match status" value="1"/>
</dbReference>
<keyword evidence="7 9" id="KW-0807">Transducer</keyword>
<gene>
    <name evidence="13" type="primary">mcpA</name>
    <name evidence="13" type="ORF">PAECIP111802_05197</name>
</gene>
<organism evidence="13 14">
    <name type="scientific">Paenibacillus allorhizosphaerae</name>
    <dbReference type="NCBI Taxonomy" id="2849866"/>
    <lineage>
        <taxon>Bacteria</taxon>
        <taxon>Bacillati</taxon>
        <taxon>Bacillota</taxon>
        <taxon>Bacilli</taxon>
        <taxon>Bacillales</taxon>
        <taxon>Paenibacillaceae</taxon>
        <taxon>Paenibacillus</taxon>
    </lineage>
</organism>
<evidence type="ECO:0000256" key="7">
    <source>
        <dbReference type="ARBA" id="ARBA00023224"/>
    </source>
</evidence>
<dbReference type="Pfam" id="PF02743">
    <property type="entry name" value="dCache_1"/>
    <property type="match status" value="1"/>
</dbReference>
<protein>
    <submittedName>
        <fullName evidence="13">Methyl-accepting chemotaxis protein McpA</fullName>
    </submittedName>
</protein>
<feature type="transmembrane region" description="Helical" evidence="10">
    <location>
        <begin position="278"/>
        <end position="301"/>
    </location>
</feature>
<keyword evidence="3" id="KW-0145">Chemotaxis</keyword>
<dbReference type="Pfam" id="PF00015">
    <property type="entry name" value="MCPsignal"/>
    <property type="match status" value="1"/>
</dbReference>
<dbReference type="PANTHER" id="PTHR32089:SF114">
    <property type="entry name" value="METHYL-ACCEPTING CHEMOTAXIS PROTEIN MCPB"/>
    <property type="match status" value="1"/>
</dbReference>
<proteinExistence type="inferred from homology"/>
<comment type="subcellular location">
    <subcellularLocation>
        <location evidence="1">Cell membrane</location>
        <topology evidence="1">Multi-pass membrane protein</topology>
    </subcellularLocation>
</comment>
<sequence>MKLYLLKKLNPGSVKTRLIATFLAVLLIPALSTGIFSYHSSQKELSSHMSSSTQETVDLASEIIGQYIRPVMSEADFLADQLSASGVERNDPAIRKLIDLFMSKHSELELVTLGNENGAWMKAPDPGAQDYDPRKRDWYIETLKNPGKVVLSAPYISATTKNMVVTISKTFPDGKGVIGLNLDLAKLSSVLQQVKIGDKGYVYVLDQGSKYLSHPTVKPGEQASGSQVDAMQQNSSGIVNYVKEGVEKEAHFVTNEITGWKIAGTIEMDEYSDAAKPILYQTVIVIIAALIVAGILIYLIMRAIIVPLNALRVGTGSIQSGDLTCRVNILRNDEFGGLANDFNAMADSLHSLVREINDTSLQLAASSQEMKAVTEQTTQTVGHVTQSIQHVAAAEEMQSQTTGETARAMEEMAVGVGRIAESAGTIVQSAMQTEAEVENGNSTVEQVTRQMEEILGSVSESSEMIRKLSELSTQIRDMNTAIAEIAGQTNLLSLNAAIEAARAGENGRGFAVVAGEIRKLAEQSKTTADHIHGVISQMLHMIESIADVMNHRVNAEVDKGIHITEKARAAFVQIQSSTKHIVHQIHDISAVAEQMSASSEEVAAAVEEMAVSSKSSVQYTQNVLSSSQEQLASMEEITSTAESLTVLAEQLQKAVERFKV</sequence>
<keyword evidence="2" id="KW-1003">Cell membrane</keyword>
<dbReference type="Proteomes" id="UP000730618">
    <property type="component" value="Unassembled WGS sequence"/>
</dbReference>
<comment type="similarity">
    <text evidence="8">Belongs to the methyl-accepting chemotaxis (MCP) protein family.</text>
</comment>
<evidence type="ECO:0000256" key="2">
    <source>
        <dbReference type="ARBA" id="ARBA00022475"/>
    </source>
</evidence>
<evidence type="ECO:0000256" key="5">
    <source>
        <dbReference type="ARBA" id="ARBA00022989"/>
    </source>
</evidence>
<dbReference type="CDD" id="cd18773">
    <property type="entry name" value="PDC1_HK_sensor"/>
    <property type="match status" value="1"/>
</dbReference>
<reference evidence="13 14" key="1">
    <citation type="submission" date="2021-06" db="EMBL/GenBank/DDBJ databases">
        <authorList>
            <person name="Criscuolo A."/>
        </authorList>
    </citation>
    <scope>NUCLEOTIDE SEQUENCE [LARGE SCALE GENOMIC DNA]</scope>
    <source>
        <strain evidence="14">CIP 111802</strain>
    </source>
</reference>
<dbReference type="SMART" id="SM00283">
    <property type="entry name" value="MA"/>
    <property type="match status" value="1"/>
</dbReference>
<evidence type="ECO:0000259" key="11">
    <source>
        <dbReference type="PROSITE" id="PS50111"/>
    </source>
</evidence>
<dbReference type="InterPro" id="IPR003660">
    <property type="entry name" value="HAMP_dom"/>
</dbReference>
<dbReference type="InterPro" id="IPR033479">
    <property type="entry name" value="dCache_1"/>
</dbReference>
<dbReference type="SMART" id="SM00304">
    <property type="entry name" value="HAMP"/>
    <property type="match status" value="3"/>
</dbReference>
<evidence type="ECO:0000313" key="13">
    <source>
        <dbReference type="EMBL" id="CAG7652335.1"/>
    </source>
</evidence>
<evidence type="ECO:0000313" key="14">
    <source>
        <dbReference type="Proteomes" id="UP000730618"/>
    </source>
</evidence>
<keyword evidence="5 10" id="KW-1133">Transmembrane helix</keyword>
<dbReference type="InterPro" id="IPR004089">
    <property type="entry name" value="MCPsignal_dom"/>
</dbReference>